<dbReference type="CDD" id="cd10551">
    <property type="entry name" value="PsrB"/>
    <property type="match status" value="1"/>
</dbReference>
<dbReference type="InterPro" id="IPR054822">
    <property type="entry name" value="DsrO-like"/>
</dbReference>
<dbReference type="PROSITE" id="PS00198">
    <property type="entry name" value="4FE4S_FER_1"/>
    <property type="match status" value="1"/>
</dbReference>
<dbReference type="Gene3D" id="3.30.70.20">
    <property type="match status" value="2"/>
</dbReference>
<evidence type="ECO:0000256" key="3">
    <source>
        <dbReference type="ARBA" id="ARBA00023004"/>
    </source>
</evidence>
<dbReference type="InterPro" id="IPR019546">
    <property type="entry name" value="TAT_signal_bac_arc"/>
</dbReference>
<keyword evidence="2" id="KW-0479">Metal-binding</keyword>
<feature type="chain" id="PRO_5013324389" description="4Fe-4S ferredoxin-type domain-containing protein" evidence="5">
    <location>
        <begin position="28"/>
        <end position="253"/>
    </location>
</feature>
<protein>
    <recommendedName>
        <fullName evidence="6">4Fe-4S ferredoxin-type domain-containing protein</fullName>
    </recommendedName>
</protein>
<gene>
    <name evidence="7" type="ORF">KL86DPRO_60019</name>
</gene>
<feature type="domain" description="4Fe-4S ferredoxin-type" evidence="6">
    <location>
        <begin position="139"/>
        <end position="168"/>
    </location>
</feature>
<dbReference type="SUPFAM" id="SSF54862">
    <property type="entry name" value="4Fe-4S ferredoxins"/>
    <property type="match status" value="1"/>
</dbReference>
<dbReference type="PANTHER" id="PTHR43177:SF3">
    <property type="entry name" value="PROTEIN NRFC HOMOLOG"/>
    <property type="match status" value="1"/>
</dbReference>
<evidence type="ECO:0000256" key="4">
    <source>
        <dbReference type="ARBA" id="ARBA00023014"/>
    </source>
</evidence>
<dbReference type="InterPro" id="IPR017896">
    <property type="entry name" value="4Fe4S_Fe-S-bd"/>
</dbReference>
<evidence type="ECO:0000256" key="1">
    <source>
        <dbReference type="ARBA" id="ARBA00022485"/>
    </source>
</evidence>
<proteinExistence type="predicted"/>
<dbReference type="InterPro" id="IPR050954">
    <property type="entry name" value="ET_IronSulfur_Cluster-Binding"/>
</dbReference>
<dbReference type="InterPro" id="IPR006311">
    <property type="entry name" value="TAT_signal"/>
</dbReference>
<evidence type="ECO:0000259" key="6">
    <source>
        <dbReference type="PROSITE" id="PS51379"/>
    </source>
</evidence>
<feature type="signal peptide" evidence="5">
    <location>
        <begin position="1"/>
        <end position="27"/>
    </location>
</feature>
<dbReference type="GO" id="GO:0046872">
    <property type="term" value="F:metal ion binding"/>
    <property type="evidence" value="ECO:0007669"/>
    <property type="project" value="UniProtKB-KW"/>
</dbReference>
<keyword evidence="3" id="KW-0408">Iron</keyword>
<dbReference type="AlphaFoldDB" id="A0A212KEB1"/>
<dbReference type="PANTHER" id="PTHR43177">
    <property type="entry name" value="PROTEIN NRFC"/>
    <property type="match status" value="1"/>
</dbReference>
<evidence type="ECO:0000256" key="2">
    <source>
        <dbReference type="ARBA" id="ARBA00022723"/>
    </source>
</evidence>
<name>A0A212KEB1_9DELT</name>
<keyword evidence="4" id="KW-0411">Iron-sulfur</keyword>
<reference evidence="7" key="1">
    <citation type="submission" date="2016-04" db="EMBL/GenBank/DDBJ databases">
        <authorList>
            <person name="Evans L.H."/>
            <person name="Alamgir A."/>
            <person name="Owens N."/>
            <person name="Weber N.D."/>
            <person name="Virtaneva K."/>
            <person name="Barbian K."/>
            <person name="Babar A."/>
            <person name="Rosenke K."/>
        </authorList>
    </citation>
    <scope>NUCLEOTIDE SEQUENCE</scope>
    <source>
        <strain evidence="7">86</strain>
    </source>
</reference>
<dbReference type="NCBIfam" id="NF045797">
    <property type="entry name" value="DsrO"/>
    <property type="match status" value="1"/>
</dbReference>
<dbReference type="PROSITE" id="PS51379">
    <property type="entry name" value="4FE4S_FER_2"/>
    <property type="match status" value="1"/>
</dbReference>
<organism evidence="7">
    <name type="scientific">uncultured delta proteobacterium</name>
    <dbReference type="NCBI Taxonomy" id="34034"/>
    <lineage>
        <taxon>Bacteria</taxon>
        <taxon>Deltaproteobacteria</taxon>
        <taxon>environmental samples</taxon>
    </lineage>
</organism>
<evidence type="ECO:0000313" key="7">
    <source>
        <dbReference type="EMBL" id="SBW10070.1"/>
    </source>
</evidence>
<evidence type="ECO:0000256" key="5">
    <source>
        <dbReference type="SAM" id="SignalP"/>
    </source>
</evidence>
<dbReference type="PROSITE" id="PS51318">
    <property type="entry name" value="TAT"/>
    <property type="match status" value="1"/>
</dbReference>
<dbReference type="NCBIfam" id="TIGR01409">
    <property type="entry name" value="TAT_signal_seq"/>
    <property type="match status" value="1"/>
</dbReference>
<keyword evidence="5" id="KW-0732">Signal</keyword>
<sequence length="253" mass="27251">MKRRDFLKTAGLAAASLTLAAPAAALASSVSGSFARSEGSLAAKRWAMVIDTRKMASPAAQQRVITACHAWHNVPSLTGPQEVKWLWSAAYDAAFPEQALDLPPKTLAQRPFLLLCNHCENPPCVRVCPTGATFKREDGIVGMDYHRCIGCRSCMSGCPYGARSFNFTDPQPYVKEPNLEFPMRTSGVVEKCTFCVELLNKGKQPLCAAASDGGILFGDLADANSPVRKALEKGIAIRRKPSLGTGPGVYYIL</sequence>
<dbReference type="Pfam" id="PF13247">
    <property type="entry name" value="Fer4_11"/>
    <property type="match status" value="1"/>
</dbReference>
<dbReference type="GO" id="GO:0051539">
    <property type="term" value="F:4 iron, 4 sulfur cluster binding"/>
    <property type="evidence" value="ECO:0007669"/>
    <property type="project" value="UniProtKB-KW"/>
</dbReference>
<accession>A0A212KEB1</accession>
<keyword evidence="1" id="KW-0004">4Fe-4S</keyword>
<dbReference type="InterPro" id="IPR017900">
    <property type="entry name" value="4Fe4S_Fe_S_CS"/>
</dbReference>
<dbReference type="EMBL" id="FLUQ01000006">
    <property type="protein sequence ID" value="SBW10070.1"/>
    <property type="molecule type" value="Genomic_DNA"/>
</dbReference>